<proteinExistence type="predicted"/>
<dbReference type="CDD" id="cd04301">
    <property type="entry name" value="NAT_SF"/>
    <property type="match status" value="1"/>
</dbReference>
<accession>A0A382DNA4</accession>
<sequence length="169" mass="19352">MEQLLLKMDEKSEVKVIAASAFNFRIELVKKVGKDDIPGLIDISHCMADRFGSQALLTKTNIPKYFNSETLPFLARLKGEIIGYIIGVPLEYFKQESWSHFDVNLGKKDTLYTYAFVVNSKYRGKGGYGKTLKRIYVNWAKKQKYNYITGHVEQGISKRFPGKTEIVKV</sequence>
<dbReference type="GO" id="GO:0016747">
    <property type="term" value="F:acyltransferase activity, transferring groups other than amino-acyl groups"/>
    <property type="evidence" value="ECO:0007669"/>
    <property type="project" value="InterPro"/>
</dbReference>
<dbReference type="PROSITE" id="PS51186">
    <property type="entry name" value="GNAT"/>
    <property type="match status" value="1"/>
</dbReference>
<gene>
    <name evidence="2" type="ORF">METZ01_LOCUS192804</name>
</gene>
<dbReference type="EMBL" id="UINC01040288">
    <property type="protein sequence ID" value="SVB39950.1"/>
    <property type="molecule type" value="Genomic_DNA"/>
</dbReference>
<evidence type="ECO:0000313" key="2">
    <source>
        <dbReference type="EMBL" id="SVB39950.1"/>
    </source>
</evidence>
<feature type="domain" description="N-acetyltransferase" evidence="1">
    <location>
        <begin position="27"/>
        <end position="169"/>
    </location>
</feature>
<reference evidence="2" key="1">
    <citation type="submission" date="2018-05" db="EMBL/GenBank/DDBJ databases">
        <authorList>
            <person name="Lanie J.A."/>
            <person name="Ng W.-L."/>
            <person name="Kazmierczak K.M."/>
            <person name="Andrzejewski T.M."/>
            <person name="Davidsen T.M."/>
            <person name="Wayne K.J."/>
            <person name="Tettelin H."/>
            <person name="Glass J.I."/>
            <person name="Rusch D."/>
            <person name="Podicherti R."/>
            <person name="Tsui H.-C.T."/>
            <person name="Winkler M.E."/>
        </authorList>
    </citation>
    <scope>NUCLEOTIDE SEQUENCE</scope>
</reference>
<feature type="non-terminal residue" evidence="2">
    <location>
        <position position="169"/>
    </location>
</feature>
<dbReference type="InterPro" id="IPR016181">
    <property type="entry name" value="Acyl_CoA_acyltransferase"/>
</dbReference>
<dbReference type="Gene3D" id="3.40.630.30">
    <property type="match status" value="1"/>
</dbReference>
<dbReference type="AlphaFoldDB" id="A0A382DNA4"/>
<dbReference type="Pfam" id="PF00583">
    <property type="entry name" value="Acetyltransf_1"/>
    <property type="match status" value="1"/>
</dbReference>
<dbReference type="SUPFAM" id="SSF55729">
    <property type="entry name" value="Acyl-CoA N-acyltransferases (Nat)"/>
    <property type="match status" value="1"/>
</dbReference>
<evidence type="ECO:0000259" key="1">
    <source>
        <dbReference type="PROSITE" id="PS51186"/>
    </source>
</evidence>
<organism evidence="2">
    <name type="scientific">marine metagenome</name>
    <dbReference type="NCBI Taxonomy" id="408172"/>
    <lineage>
        <taxon>unclassified sequences</taxon>
        <taxon>metagenomes</taxon>
        <taxon>ecological metagenomes</taxon>
    </lineage>
</organism>
<protein>
    <recommendedName>
        <fullName evidence="1">N-acetyltransferase domain-containing protein</fullName>
    </recommendedName>
</protein>
<dbReference type="InterPro" id="IPR000182">
    <property type="entry name" value="GNAT_dom"/>
</dbReference>
<name>A0A382DNA4_9ZZZZ</name>